<sequence length="162" mass="18408">MKKNKIIRDERVITQMNRIQGEAYIIISVVLFSSVIVQQIFFDAPFKQYAVELFCVVGIAIYTIIRSIIAGINLEGTQGKINTFTVIFFVGMLVTIIQGTKNYIAYSEMYQRDGMGYFIAVLVVLFISSSILGGLVIMVLNYINKKRQQSIQRALDEEETKD</sequence>
<name>A0A0V8CMZ5_LACLL</name>
<organism evidence="2 3">
    <name type="scientific">Lactococcus lactis subsp. lactis</name>
    <name type="common">Streptococcus lactis</name>
    <dbReference type="NCBI Taxonomy" id="1360"/>
    <lineage>
        <taxon>Bacteria</taxon>
        <taxon>Bacillati</taxon>
        <taxon>Bacillota</taxon>
        <taxon>Bacilli</taxon>
        <taxon>Lactobacillales</taxon>
        <taxon>Streptococcaceae</taxon>
        <taxon>Lactococcus</taxon>
    </lineage>
</organism>
<protein>
    <submittedName>
        <fullName evidence="2">Uncharacterized protein</fullName>
    </submittedName>
</protein>
<evidence type="ECO:0000256" key="1">
    <source>
        <dbReference type="SAM" id="Phobius"/>
    </source>
</evidence>
<dbReference type="RefSeq" id="WP_058220107.1">
    <property type="nucleotide sequence ID" value="NZ_LKLN01000079.1"/>
</dbReference>
<keyword evidence="1" id="KW-0472">Membrane</keyword>
<dbReference type="InterPro" id="IPR046664">
    <property type="entry name" value="DUF6773"/>
</dbReference>
<feature type="transmembrane region" description="Helical" evidence="1">
    <location>
        <begin position="81"/>
        <end position="97"/>
    </location>
</feature>
<feature type="transmembrane region" description="Helical" evidence="1">
    <location>
        <begin position="48"/>
        <end position="69"/>
    </location>
</feature>
<keyword evidence="1" id="KW-1133">Transmembrane helix</keyword>
<feature type="transmembrane region" description="Helical" evidence="1">
    <location>
        <begin position="117"/>
        <end position="143"/>
    </location>
</feature>
<feature type="transmembrane region" description="Helical" evidence="1">
    <location>
        <begin position="21"/>
        <end position="42"/>
    </location>
</feature>
<keyword evidence="1" id="KW-0812">Transmembrane</keyword>
<dbReference type="Proteomes" id="UP000053058">
    <property type="component" value="Unassembled WGS sequence"/>
</dbReference>
<gene>
    <name evidence="2" type="ORF">KF282_2313</name>
</gene>
<comment type="caution">
    <text evidence="2">The sequence shown here is derived from an EMBL/GenBank/DDBJ whole genome shotgun (WGS) entry which is preliminary data.</text>
</comment>
<dbReference type="Pfam" id="PF20563">
    <property type="entry name" value="DUF6773"/>
    <property type="match status" value="1"/>
</dbReference>
<dbReference type="PATRIC" id="fig|1360.105.peg.1587"/>
<accession>A0A0V8CMZ5</accession>
<evidence type="ECO:0000313" key="2">
    <source>
        <dbReference type="EMBL" id="KSU02659.1"/>
    </source>
</evidence>
<proteinExistence type="predicted"/>
<evidence type="ECO:0000313" key="3">
    <source>
        <dbReference type="Proteomes" id="UP000053058"/>
    </source>
</evidence>
<reference evidence="3" key="1">
    <citation type="submission" date="2015-10" db="EMBL/GenBank/DDBJ databases">
        <title>Draft Genome Sequences of 11 Lactococcus lactis subspecies cremoris strains.</title>
        <authorList>
            <person name="Wels M."/>
            <person name="Backus L."/>
            <person name="Boekhorst J."/>
            <person name="Dijkstra A."/>
            <person name="Beerthuizen M."/>
            <person name="Kelly W."/>
            <person name="Siezen R."/>
            <person name="Bachmann H."/>
            <person name="Van Hijum S."/>
        </authorList>
    </citation>
    <scope>NUCLEOTIDE SEQUENCE [LARGE SCALE GENOMIC DNA]</scope>
    <source>
        <strain evidence="3">KF282</strain>
    </source>
</reference>
<dbReference type="AlphaFoldDB" id="A0A0V8CMZ5"/>
<dbReference type="EMBL" id="LKLN01000079">
    <property type="protein sequence ID" value="KSU02659.1"/>
    <property type="molecule type" value="Genomic_DNA"/>
</dbReference>